<feature type="domain" description="HipA-like C-terminal" evidence="4">
    <location>
        <begin position="171"/>
        <end position="391"/>
    </location>
</feature>
<dbReference type="Proteomes" id="UP000013047">
    <property type="component" value="Unassembled WGS sequence"/>
</dbReference>
<dbReference type="AlphaFoldDB" id="N6YXR8"/>
<dbReference type="GO" id="GO:0005829">
    <property type="term" value="C:cytosol"/>
    <property type="evidence" value="ECO:0007669"/>
    <property type="project" value="TreeGrafter"/>
</dbReference>
<dbReference type="RefSeq" id="WP_004354904.1">
    <property type="nucleotide sequence ID" value="NZ_AMXF01000001.1"/>
</dbReference>
<evidence type="ECO:0000259" key="5">
    <source>
        <dbReference type="Pfam" id="PF13657"/>
    </source>
</evidence>
<evidence type="ECO:0000313" key="7">
    <source>
        <dbReference type="Proteomes" id="UP000013047"/>
    </source>
</evidence>
<name>N6YXR8_9RHOO</name>
<dbReference type="Gene3D" id="1.10.1070.20">
    <property type="match status" value="1"/>
</dbReference>
<dbReference type="PANTHER" id="PTHR37419:SF8">
    <property type="entry name" value="TOXIN YJJJ"/>
    <property type="match status" value="1"/>
</dbReference>
<dbReference type="InterPro" id="IPR017508">
    <property type="entry name" value="HipA_N1"/>
</dbReference>
<keyword evidence="7" id="KW-1185">Reference proteome</keyword>
<dbReference type="Pfam" id="PF07804">
    <property type="entry name" value="HipA_C"/>
    <property type="match status" value="1"/>
</dbReference>
<keyword evidence="3" id="KW-0418">Kinase</keyword>
<protein>
    <recommendedName>
        <fullName evidence="8">HipA domain-containing protein</fullName>
    </recommendedName>
</protein>
<evidence type="ECO:0008006" key="8">
    <source>
        <dbReference type="Google" id="ProtNLM"/>
    </source>
</evidence>
<dbReference type="PANTHER" id="PTHR37419">
    <property type="entry name" value="SERINE/THREONINE-PROTEIN KINASE TOXIN HIPA"/>
    <property type="match status" value="1"/>
</dbReference>
<comment type="caution">
    <text evidence="6">The sequence shown here is derived from an EMBL/GenBank/DDBJ whole genome shotgun (WGS) entry which is preliminary data.</text>
</comment>
<keyword evidence="2" id="KW-0808">Transferase</keyword>
<dbReference type="InterPro" id="IPR052028">
    <property type="entry name" value="HipA_Ser/Thr_kinase"/>
</dbReference>
<dbReference type="InterPro" id="IPR012893">
    <property type="entry name" value="HipA-like_C"/>
</dbReference>
<dbReference type="Pfam" id="PF13657">
    <property type="entry name" value="Couple_hipA"/>
    <property type="match status" value="1"/>
</dbReference>
<comment type="similarity">
    <text evidence="1">Belongs to the HipA Ser/Thr kinase family.</text>
</comment>
<feature type="domain" description="HipA N-terminal subdomain 1" evidence="5">
    <location>
        <begin position="37"/>
        <end position="119"/>
    </location>
</feature>
<gene>
    <name evidence="6" type="ORF">C667_00410</name>
</gene>
<evidence type="ECO:0000256" key="2">
    <source>
        <dbReference type="ARBA" id="ARBA00022679"/>
    </source>
</evidence>
<dbReference type="GO" id="GO:0004674">
    <property type="term" value="F:protein serine/threonine kinase activity"/>
    <property type="evidence" value="ECO:0007669"/>
    <property type="project" value="TreeGrafter"/>
</dbReference>
<accession>N6YXR8</accession>
<evidence type="ECO:0000256" key="3">
    <source>
        <dbReference type="ARBA" id="ARBA00022777"/>
    </source>
</evidence>
<sequence length="428" mass="47549">MTSSDQRAYVYLQLPQSLEVVTAGFYKLDFPQGVPTGSFVYNPAYLQRADAVPLEPYELPLAPRRMRTVKLKGIFGALRDASPDAWGRRIIEKHTGRTDLTEVDYLLHSPEDRAGALSFGRDKVPPAPVRRFNQVIQLPALLAAAEQFLEDEAAGKTGVPEQMLELLQPGSSMGGARPKNVVEDGEGLWLAKFPDRGDKWNNARVEGAMLALAQECGLRVARHRIETVAGKDVLLVQRFDRTLTADGYYLRHRMVSGLTALGAEDSHGDRGKWSYLLLADELRRRSARSAQDLEELFRRMVFNALISNTDDHPRNHALIATTDKWELSPAYDLTPNPLTSAEKRDLAMTCGTFNRYANRANLVSQHGQFKLSLEHATAIVDQLQQVVASRWHATLRQQGATLADCDKLAGAFNYPGFELDPAVVLAGQ</sequence>
<organism evidence="6 7">
    <name type="scientific">Thauera phenylacetica B4P</name>
    <dbReference type="NCBI Taxonomy" id="1234382"/>
    <lineage>
        <taxon>Bacteria</taxon>
        <taxon>Pseudomonadati</taxon>
        <taxon>Pseudomonadota</taxon>
        <taxon>Betaproteobacteria</taxon>
        <taxon>Rhodocyclales</taxon>
        <taxon>Zoogloeaceae</taxon>
        <taxon>Thauera</taxon>
    </lineage>
</organism>
<evidence type="ECO:0000256" key="1">
    <source>
        <dbReference type="ARBA" id="ARBA00010164"/>
    </source>
</evidence>
<evidence type="ECO:0000313" key="6">
    <source>
        <dbReference type="EMBL" id="ENO99076.1"/>
    </source>
</evidence>
<evidence type="ECO:0000259" key="4">
    <source>
        <dbReference type="Pfam" id="PF07804"/>
    </source>
</evidence>
<dbReference type="EMBL" id="AMXF01000001">
    <property type="protein sequence ID" value="ENO99076.1"/>
    <property type="molecule type" value="Genomic_DNA"/>
</dbReference>
<proteinExistence type="inferred from homology"/>
<reference evidence="6 7" key="1">
    <citation type="submission" date="2012-09" db="EMBL/GenBank/DDBJ databases">
        <title>Draft Genome Sequences of 6 Strains from Genus Thauera.</title>
        <authorList>
            <person name="Liu B."/>
            <person name="Shapleigh J.P."/>
            <person name="Frostegard A.H."/>
        </authorList>
    </citation>
    <scope>NUCLEOTIDE SEQUENCE [LARGE SCALE GENOMIC DNA]</scope>
    <source>
        <strain evidence="6 7">B4P</strain>
    </source>
</reference>
<dbReference type="OrthoDB" id="9805913at2"/>